<dbReference type="EMBL" id="VOGC01000002">
    <property type="protein sequence ID" value="MQN00567.1"/>
    <property type="molecule type" value="Genomic_DNA"/>
</dbReference>
<evidence type="ECO:0000259" key="1">
    <source>
        <dbReference type="Pfam" id="PF02120"/>
    </source>
</evidence>
<name>A0A6N7IZ03_9FIRM</name>
<organism evidence="2 3">
    <name type="scientific">Candidatus Weimeria bifida</name>
    <dbReference type="NCBI Taxonomy" id="2599074"/>
    <lineage>
        <taxon>Bacteria</taxon>
        <taxon>Bacillati</taxon>
        <taxon>Bacillota</taxon>
        <taxon>Clostridia</taxon>
        <taxon>Lachnospirales</taxon>
        <taxon>Lachnospiraceae</taxon>
        <taxon>Candidatus Weimeria</taxon>
    </lineage>
</organism>
<dbReference type="Gene3D" id="3.30.750.140">
    <property type="match status" value="1"/>
</dbReference>
<dbReference type="Proteomes" id="UP000460257">
    <property type="component" value="Unassembled WGS sequence"/>
</dbReference>
<dbReference type="InterPro" id="IPR038610">
    <property type="entry name" value="FliK-like_C_sf"/>
</dbReference>
<proteinExistence type="predicted"/>
<keyword evidence="2" id="KW-0282">Flagellum</keyword>
<dbReference type="InterPro" id="IPR021136">
    <property type="entry name" value="Flagellar_hook_control-like_C"/>
</dbReference>
<evidence type="ECO:0000313" key="2">
    <source>
        <dbReference type="EMBL" id="MQN00567.1"/>
    </source>
</evidence>
<sequence>MEIRNLVNQYYSNGVSSEADPAKAQGVEQLTSALNALKEGAVFEGTVNNIRGSEVLLGLSSGQNITARLLGDIALAEGESVFFQVKKNDGNEVVIKPVSIGASTGNPIIENALISAQLPVTDQTVAMVDEMIKNKMPIDSKSIASVGREVLLNPEADPKMAVVLKNLGIPVDSETLTQINNYKESSDYVASDLKDLSEAFSNIASENNENFDAVTEIINNVFSDGDDAISDMAFENPLSAETALNEAGEAVSAGDGSSAASNMARTEAADINPGEIDRSAFPQGTIGNTLGSDDFKKLSDFMNSNTALKENFPGLFNEIGQLKPDALTKDVFLSMKALFDTRGSEFIRANMKNSGFPELMKAIISDKYLLTPEEAVDKQRINDSFNRLSEDVTKAAQQAAEKLPQREAAQINSLSQQVQSNVNFIKQVNTVYNYVQIPLKMLNQNATSELFVYADKKKKHWDPDEPLTAFLHLDLEHLGSTDISVKLLKKKLDTNFSLADDESYMLIENNIHFLQEKLESMGYNCTISVKNTDVKRNFVDDFLKQDVKTNKAKSGKQILRYSFDVRA</sequence>
<dbReference type="AlphaFoldDB" id="A0A6N7IZ03"/>
<keyword evidence="2" id="KW-0966">Cell projection</keyword>
<keyword evidence="3" id="KW-1185">Reference proteome</keyword>
<dbReference type="Pfam" id="PF02120">
    <property type="entry name" value="Flg_hook"/>
    <property type="match status" value="1"/>
</dbReference>
<protein>
    <submittedName>
        <fullName evidence="2">Flagellar hook-length control protein FliK</fullName>
    </submittedName>
</protein>
<feature type="domain" description="Flagellar hook-length control protein-like C-terminal" evidence="1">
    <location>
        <begin position="457"/>
        <end position="530"/>
    </location>
</feature>
<reference evidence="2" key="1">
    <citation type="journal article" date="2020" name="Appl. Environ. Microbiol.">
        <title>Medium-Chain Fatty Acid Synthesis by 'Candidatus Weimeria bifida' gen. nov., sp. nov., and 'Candidatus Pseudoramibacter fermentans' sp. nov.</title>
        <authorList>
            <person name="Scarborough M.J."/>
            <person name="Myers K.S."/>
            <person name="Donohue T.J."/>
            <person name="Noguera D.R."/>
        </authorList>
    </citation>
    <scope>NUCLEOTIDE SEQUENCE</scope>
    <source>
        <strain evidence="2">LCO1.1</strain>
    </source>
</reference>
<evidence type="ECO:0000313" key="3">
    <source>
        <dbReference type="Proteomes" id="UP000460257"/>
    </source>
</evidence>
<gene>
    <name evidence="2" type="ORF">FRC54_00995</name>
</gene>
<keyword evidence="2" id="KW-0969">Cilium</keyword>
<accession>A0A6N7IZ03</accession>
<comment type="caution">
    <text evidence="2">The sequence shown here is derived from an EMBL/GenBank/DDBJ whole genome shotgun (WGS) entry which is preliminary data.</text>
</comment>